<evidence type="ECO:0000256" key="2">
    <source>
        <dbReference type="ARBA" id="ARBA00022737"/>
    </source>
</evidence>
<dbReference type="PANTHER" id="PTHR47932:SF33">
    <property type="entry name" value="OS02G0793200 PROTEIN"/>
    <property type="match status" value="1"/>
</dbReference>
<feature type="repeat" description="PPR" evidence="3">
    <location>
        <begin position="25"/>
        <end position="59"/>
    </location>
</feature>
<dbReference type="Pfam" id="PF01535">
    <property type="entry name" value="PPR"/>
    <property type="match status" value="1"/>
</dbReference>
<dbReference type="EMBL" id="QZWG01000001">
    <property type="protein sequence ID" value="RZC29427.1"/>
    <property type="molecule type" value="Genomic_DNA"/>
</dbReference>
<keyword evidence="2" id="KW-0677">Repeat</keyword>
<dbReference type="PANTHER" id="PTHR47932">
    <property type="entry name" value="ATPASE EXPRESSION PROTEIN 3"/>
    <property type="match status" value="1"/>
</dbReference>
<evidence type="ECO:0000313" key="4">
    <source>
        <dbReference type="EMBL" id="RZC29427.1"/>
    </source>
</evidence>
<sequence>MIKTGRMQEAEEIFEMMVSSGVRQDLVSYNTLINLYCRQGRLDDVLRLLDEIEGKGLECDQYTHTIIVDGLCQAGNFVGAQRHLNYMNTLGFGYNLVAFNCLLNGLGKVGYIDHALRLFKVMEVKDSFTYTIVVHNLCRAKQFLCASKVLVSCLKCGYQVLRATQREVIVCLQSIGYANEARRVKSRISITVVARETIMVVLQDICSCEPDGNYTVMHKITKFETMETGNLVLVDNAWCAFG</sequence>
<accession>A0A445M1E7</accession>
<comment type="caution">
    <text evidence="4">The sequence shown here is derived from an EMBL/GenBank/DDBJ whole genome shotgun (WGS) entry which is preliminary data.</text>
</comment>
<dbReference type="InterPro" id="IPR011990">
    <property type="entry name" value="TPR-like_helical_dom_sf"/>
</dbReference>
<dbReference type="Pfam" id="PF13041">
    <property type="entry name" value="PPR_2"/>
    <property type="match status" value="2"/>
</dbReference>
<proteinExistence type="inferred from homology"/>
<dbReference type="NCBIfam" id="TIGR00756">
    <property type="entry name" value="PPR"/>
    <property type="match status" value="2"/>
</dbReference>
<dbReference type="PROSITE" id="PS51375">
    <property type="entry name" value="PPR"/>
    <property type="match status" value="2"/>
</dbReference>
<comment type="similarity">
    <text evidence="1">Belongs to the PPR family. P subfamily.</text>
</comment>
<dbReference type="Gene3D" id="1.25.40.10">
    <property type="entry name" value="Tetratricopeptide repeat domain"/>
    <property type="match status" value="1"/>
</dbReference>
<dbReference type="Proteomes" id="UP000289340">
    <property type="component" value="Chromosome 1"/>
</dbReference>
<feature type="repeat" description="PPR" evidence="3">
    <location>
        <begin position="95"/>
        <end position="129"/>
    </location>
</feature>
<evidence type="ECO:0000256" key="3">
    <source>
        <dbReference type="PROSITE-ProRule" id="PRU00708"/>
    </source>
</evidence>
<evidence type="ECO:0000313" key="5">
    <source>
        <dbReference type="Proteomes" id="UP000289340"/>
    </source>
</evidence>
<keyword evidence="5" id="KW-1185">Reference proteome</keyword>
<evidence type="ECO:0000256" key="1">
    <source>
        <dbReference type="ARBA" id="ARBA00007626"/>
    </source>
</evidence>
<dbReference type="AlphaFoldDB" id="A0A445M1E7"/>
<protein>
    <submittedName>
        <fullName evidence="4">Putative pentatricopeptide repeat-containing protein</fullName>
    </submittedName>
</protein>
<reference evidence="4 5" key="1">
    <citation type="submission" date="2018-09" db="EMBL/GenBank/DDBJ databases">
        <title>A high-quality reference genome of wild soybean provides a powerful tool to mine soybean genomes.</title>
        <authorList>
            <person name="Xie M."/>
            <person name="Chung C.Y.L."/>
            <person name="Li M.-W."/>
            <person name="Wong F.-L."/>
            <person name="Chan T.-F."/>
            <person name="Lam H.-M."/>
        </authorList>
    </citation>
    <scope>NUCLEOTIDE SEQUENCE [LARGE SCALE GENOMIC DNA]</scope>
    <source>
        <strain evidence="5">cv. W05</strain>
        <tissue evidence="4">Hypocotyl of etiolated seedlings</tissue>
    </source>
</reference>
<dbReference type="InterPro" id="IPR002885">
    <property type="entry name" value="PPR_rpt"/>
</dbReference>
<gene>
    <name evidence="4" type="ORF">D0Y65_001137</name>
</gene>
<name>A0A445M1E7_GLYSO</name>
<dbReference type="GO" id="GO:0003729">
    <property type="term" value="F:mRNA binding"/>
    <property type="evidence" value="ECO:0007669"/>
    <property type="project" value="TreeGrafter"/>
</dbReference>
<organism evidence="4 5">
    <name type="scientific">Glycine soja</name>
    <name type="common">Wild soybean</name>
    <dbReference type="NCBI Taxonomy" id="3848"/>
    <lineage>
        <taxon>Eukaryota</taxon>
        <taxon>Viridiplantae</taxon>
        <taxon>Streptophyta</taxon>
        <taxon>Embryophyta</taxon>
        <taxon>Tracheophyta</taxon>
        <taxon>Spermatophyta</taxon>
        <taxon>Magnoliopsida</taxon>
        <taxon>eudicotyledons</taxon>
        <taxon>Gunneridae</taxon>
        <taxon>Pentapetalae</taxon>
        <taxon>rosids</taxon>
        <taxon>fabids</taxon>
        <taxon>Fabales</taxon>
        <taxon>Fabaceae</taxon>
        <taxon>Papilionoideae</taxon>
        <taxon>50 kb inversion clade</taxon>
        <taxon>NPAAA clade</taxon>
        <taxon>indigoferoid/millettioid clade</taxon>
        <taxon>Phaseoleae</taxon>
        <taxon>Glycine</taxon>
        <taxon>Glycine subgen. Soja</taxon>
    </lineage>
</organism>